<feature type="domain" description="YprB ribonuclease H-like" evidence="1">
    <location>
        <begin position="5"/>
        <end position="163"/>
    </location>
</feature>
<dbReference type="AlphaFoldDB" id="A0A1F7YH87"/>
<comment type="caution">
    <text evidence="2">The sequence shown here is derived from an EMBL/GenBank/DDBJ whole genome shotgun (WGS) entry which is preliminary data.</text>
</comment>
<dbReference type="InterPro" id="IPR038720">
    <property type="entry name" value="YprB_RNase_H-like_dom"/>
</dbReference>
<gene>
    <name evidence="2" type="ORF">A2627_04055</name>
</gene>
<dbReference type="GO" id="GO:0003676">
    <property type="term" value="F:nucleic acid binding"/>
    <property type="evidence" value="ECO:0007669"/>
    <property type="project" value="InterPro"/>
</dbReference>
<evidence type="ECO:0000313" key="2">
    <source>
        <dbReference type="EMBL" id="OGM26721.1"/>
    </source>
</evidence>
<name>A0A1F7YH87_9BACT</name>
<dbReference type="InterPro" id="IPR036397">
    <property type="entry name" value="RNaseH_sf"/>
</dbReference>
<accession>A0A1F7YH87</accession>
<evidence type="ECO:0000259" key="1">
    <source>
        <dbReference type="Pfam" id="PF13482"/>
    </source>
</evidence>
<dbReference type="SUPFAM" id="SSF53098">
    <property type="entry name" value="Ribonuclease H-like"/>
    <property type="match status" value="1"/>
</dbReference>
<evidence type="ECO:0000313" key="3">
    <source>
        <dbReference type="Proteomes" id="UP000178851"/>
    </source>
</evidence>
<sequence>MIIEVIFDLETKKFFDEIGSNDPSQLGVSVVSLYKRTLNNNLQEEEGEIMSFWENDFEKMWPHFLEANRIIGFNSKRFDVPALKPYAPNIFPKLPHFDILEEVKKISGKRASLDKIAKLTVGKAKTDNPANATIYFQKGDNESLAKLKKYCEGDVLLTKEIYDFGLKNKFLKFKDFWNEERTITVDFSYPTVKAKPFAQNSLF</sequence>
<dbReference type="Pfam" id="PF13482">
    <property type="entry name" value="RNase_H_2"/>
    <property type="match status" value="1"/>
</dbReference>
<protein>
    <recommendedName>
        <fullName evidence="1">YprB ribonuclease H-like domain-containing protein</fullName>
    </recommendedName>
</protein>
<dbReference type="InterPro" id="IPR012337">
    <property type="entry name" value="RNaseH-like_sf"/>
</dbReference>
<reference evidence="2 3" key="1">
    <citation type="journal article" date="2016" name="Nat. Commun.">
        <title>Thousands of microbial genomes shed light on interconnected biogeochemical processes in an aquifer system.</title>
        <authorList>
            <person name="Anantharaman K."/>
            <person name="Brown C.T."/>
            <person name="Hug L.A."/>
            <person name="Sharon I."/>
            <person name="Castelle C.J."/>
            <person name="Probst A.J."/>
            <person name="Thomas B.C."/>
            <person name="Singh A."/>
            <person name="Wilkins M.J."/>
            <person name="Karaoz U."/>
            <person name="Brodie E.L."/>
            <person name="Williams K.H."/>
            <person name="Hubbard S.S."/>
            <person name="Banfield J.F."/>
        </authorList>
    </citation>
    <scope>NUCLEOTIDE SEQUENCE [LARGE SCALE GENOMIC DNA]</scope>
</reference>
<dbReference type="EMBL" id="MGGI01000011">
    <property type="protein sequence ID" value="OGM26721.1"/>
    <property type="molecule type" value="Genomic_DNA"/>
</dbReference>
<proteinExistence type="predicted"/>
<organism evidence="2 3">
    <name type="scientific">Candidatus Woesebacteria bacterium RIFCSPHIGHO2_01_FULL_39_28</name>
    <dbReference type="NCBI Taxonomy" id="1802496"/>
    <lineage>
        <taxon>Bacteria</taxon>
        <taxon>Candidatus Woeseibacteriota</taxon>
    </lineage>
</organism>
<dbReference type="Proteomes" id="UP000178851">
    <property type="component" value="Unassembled WGS sequence"/>
</dbReference>
<dbReference type="Gene3D" id="3.30.420.10">
    <property type="entry name" value="Ribonuclease H-like superfamily/Ribonuclease H"/>
    <property type="match status" value="1"/>
</dbReference>